<dbReference type="EMBL" id="CP047156">
    <property type="protein sequence ID" value="QHC02002.1"/>
    <property type="molecule type" value="Genomic_DNA"/>
</dbReference>
<dbReference type="SUPFAM" id="SSF51679">
    <property type="entry name" value="Bacterial luciferase-like"/>
    <property type="match status" value="1"/>
</dbReference>
<dbReference type="GO" id="GO:0016705">
    <property type="term" value="F:oxidoreductase activity, acting on paired donors, with incorporation or reduction of molecular oxygen"/>
    <property type="evidence" value="ECO:0007669"/>
    <property type="project" value="InterPro"/>
</dbReference>
<dbReference type="RefSeq" id="WP_159547126.1">
    <property type="nucleotide sequence ID" value="NZ_CP047156.1"/>
</dbReference>
<dbReference type="Pfam" id="PF00296">
    <property type="entry name" value="Bac_luciferase"/>
    <property type="match status" value="1"/>
</dbReference>
<sequence length="340" mass="35943">MKIGINVAPYDDDGLRVAVEADQLGVDSLWAPEAWGYDALTPLAFVAARTQRARLISGIAQLGARTPAMLAMSAMSLQALSNGRFVLGLGVSGPQVVEGWHGVPFAKPVTRTRETVEIVRALCRGERSSYDGKIFQLPLPGGEGKAIRSMAPPVDVPIFLAALGPANLRLTGEIADGWIGNSFLAGAPESAEALLGPIREGAIEAGRDPDAIERTVAVSLEFSDDVESVAAKHAGGYAFTFGAMGSGKSNFYSSAFERQGYGDQIAEVHRLWQAGDREAAARAVPLEIGLRTNLLGTDDTVRETLRGFADAGIDTLRVNLVGDDADTQLAALDRLLSLIN</sequence>
<dbReference type="KEGG" id="eke:EK0264_18100"/>
<proteinExistence type="predicted"/>
<name>A0A7L4YSG5_9ACTN</name>
<dbReference type="CDD" id="cd01097">
    <property type="entry name" value="Tetrahydromethanopterin_reductase"/>
    <property type="match status" value="1"/>
</dbReference>
<accession>A0A7L4YSG5</accession>
<dbReference type="Proteomes" id="UP000463857">
    <property type="component" value="Chromosome"/>
</dbReference>
<evidence type="ECO:0000313" key="3">
    <source>
        <dbReference type="EMBL" id="QHC02002.1"/>
    </source>
</evidence>
<dbReference type="InterPro" id="IPR036661">
    <property type="entry name" value="Luciferase-like_sf"/>
</dbReference>
<dbReference type="Gene3D" id="3.20.20.30">
    <property type="entry name" value="Luciferase-like domain"/>
    <property type="match status" value="1"/>
</dbReference>
<dbReference type="InParanoid" id="A0A7L4YSG5"/>
<dbReference type="OrthoDB" id="5241778at2"/>
<dbReference type="InterPro" id="IPR050564">
    <property type="entry name" value="F420-G6PD/mer"/>
</dbReference>
<evidence type="ECO:0000256" key="1">
    <source>
        <dbReference type="ARBA" id="ARBA00023002"/>
    </source>
</evidence>
<protein>
    <submittedName>
        <fullName evidence="3">LLM class flavin-dependent oxidoreductase</fullName>
    </submittedName>
</protein>
<reference evidence="3 4" key="1">
    <citation type="journal article" date="2018" name="Int. J. Syst. Evol. Microbiol.">
        <title>Epidermidibacterium keratini gen. nov., sp. nov., a member of the family Sporichthyaceae, isolated from keratin epidermis.</title>
        <authorList>
            <person name="Lee D.G."/>
            <person name="Trujillo M.E."/>
            <person name="Kang S."/>
            <person name="Nam J.J."/>
            <person name="Kim Y.J."/>
        </authorList>
    </citation>
    <scope>NUCLEOTIDE SEQUENCE [LARGE SCALE GENOMIC DNA]</scope>
    <source>
        <strain evidence="3 4">EPI-7</strain>
    </source>
</reference>
<dbReference type="InterPro" id="IPR011251">
    <property type="entry name" value="Luciferase-like_dom"/>
</dbReference>
<dbReference type="AlphaFoldDB" id="A0A7L4YSG5"/>
<dbReference type="PANTHER" id="PTHR43244:SF1">
    <property type="entry name" value="5,10-METHYLENETETRAHYDROMETHANOPTERIN REDUCTASE"/>
    <property type="match status" value="1"/>
</dbReference>
<evidence type="ECO:0000259" key="2">
    <source>
        <dbReference type="Pfam" id="PF00296"/>
    </source>
</evidence>
<organism evidence="3 4">
    <name type="scientific">Epidermidibacterium keratini</name>
    <dbReference type="NCBI Taxonomy" id="1891644"/>
    <lineage>
        <taxon>Bacteria</taxon>
        <taxon>Bacillati</taxon>
        <taxon>Actinomycetota</taxon>
        <taxon>Actinomycetes</taxon>
        <taxon>Sporichthyales</taxon>
        <taxon>Sporichthyaceae</taxon>
        <taxon>Epidermidibacterium</taxon>
    </lineage>
</organism>
<evidence type="ECO:0000313" key="4">
    <source>
        <dbReference type="Proteomes" id="UP000463857"/>
    </source>
</evidence>
<feature type="domain" description="Luciferase-like" evidence="2">
    <location>
        <begin position="14"/>
        <end position="314"/>
    </location>
</feature>
<keyword evidence="4" id="KW-1185">Reference proteome</keyword>
<dbReference type="PANTHER" id="PTHR43244">
    <property type="match status" value="1"/>
</dbReference>
<gene>
    <name evidence="3" type="ORF">EK0264_18100</name>
</gene>
<keyword evidence="1" id="KW-0560">Oxidoreductase</keyword>